<dbReference type="OrthoDB" id="10250320at2759"/>
<dbReference type="CDD" id="cd20557">
    <property type="entry name" value="CYCLIN_ScPCL1-like"/>
    <property type="match status" value="1"/>
</dbReference>
<dbReference type="GO" id="GO:0000307">
    <property type="term" value="C:cyclin-dependent protein kinase holoenzyme complex"/>
    <property type="evidence" value="ECO:0007669"/>
    <property type="project" value="TreeGrafter"/>
</dbReference>
<dbReference type="GO" id="GO:0005634">
    <property type="term" value="C:nucleus"/>
    <property type="evidence" value="ECO:0007669"/>
    <property type="project" value="TreeGrafter"/>
</dbReference>
<dbReference type="Pfam" id="PF00134">
    <property type="entry name" value="Cyclin_N"/>
    <property type="match status" value="1"/>
</dbReference>
<proteinExistence type="predicted"/>
<keyword evidence="3" id="KW-1185">Reference proteome</keyword>
<dbReference type="SUPFAM" id="SSF47954">
    <property type="entry name" value="Cyclin-like"/>
    <property type="match status" value="1"/>
</dbReference>
<dbReference type="GO" id="GO:0019901">
    <property type="term" value="F:protein kinase binding"/>
    <property type="evidence" value="ECO:0007669"/>
    <property type="project" value="InterPro"/>
</dbReference>
<dbReference type="GO" id="GO:0016538">
    <property type="term" value="F:cyclin-dependent protein serine/threonine kinase regulator activity"/>
    <property type="evidence" value="ECO:0007669"/>
    <property type="project" value="TreeGrafter"/>
</dbReference>
<organism evidence="2 3">
    <name type="scientific">Coemansia erecta</name>
    <dbReference type="NCBI Taxonomy" id="147472"/>
    <lineage>
        <taxon>Eukaryota</taxon>
        <taxon>Fungi</taxon>
        <taxon>Fungi incertae sedis</taxon>
        <taxon>Zoopagomycota</taxon>
        <taxon>Kickxellomycotina</taxon>
        <taxon>Kickxellomycetes</taxon>
        <taxon>Kickxellales</taxon>
        <taxon>Kickxellaceae</taxon>
        <taxon>Coemansia</taxon>
    </lineage>
</organism>
<protein>
    <submittedName>
        <fullName evidence="2">PHO85 cyclin-1</fullName>
    </submittedName>
</protein>
<dbReference type="Proteomes" id="UP001149813">
    <property type="component" value="Unassembled WGS sequence"/>
</dbReference>
<dbReference type="InterPro" id="IPR013922">
    <property type="entry name" value="Cyclin_PHO80-like"/>
</dbReference>
<dbReference type="InterPro" id="IPR006671">
    <property type="entry name" value="Cyclin_N"/>
</dbReference>
<dbReference type="PANTHER" id="PTHR15615:SF108">
    <property type="entry name" value="PROTEIN CNPPD1"/>
    <property type="match status" value="1"/>
</dbReference>
<sequence>MLSAIAPAPSAPLTLSNPVSSIQSQQQLMQTAAFSLKSLLRTTDVPRQDLNSGIGSLRGNFSHIMPATMAAAAAAPVILASSSKQMLPAIEVFVRSVTSTLNIKTAVMVTALVYVERLGKRLPRSATGAPDTPYRVFLAALLLADKFWSDHAVRAKNLVAAANGAFGQREIAAMERAMLKLLSFNLYVSADDIRQHANKIGVSA</sequence>
<dbReference type="PANTHER" id="PTHR15615">
    <property type="match status" value="1"/>
</dbReference>
<dbReference type="InterPro" id="IPR036915">
    <property type="entry name" value="Cyclin-like_sf"/>
</dbReference>
<comment type="caution">
    <text evidence="2">The sequence shown here is derived from an EMBL/GenBank/DDBJ whole genome shotgun (WGS) entry which is preliminary data.</text>
</comment>
<dbReference type="Gene3D" id="1.10.472.10">
    <property type="entry name" value="Cyclin-like"/>
    <property type="match status" value="1"/>
</dbReference>
<evidence type="ECO:0000259" key="1">
    <source>
        <dbReference type="Pfam" id="PF00134"/>
    </source>
</evidence>
<name>A0A9W7Y0Y6_9FUNG</name>
<evidence type="ECO:0000313" key="3">
    <source>
        <dbReference type="Proteomes" id="UP001149813"/>
    </source>
</evidence>
<accession>A0A9W7Y0Y6</accession>
<dbReference type="AlphaFoldDB" id="A0A9W7Y0Y6"/>
<reference evidence="2" key="1">
    <citation type="submission" date="2022-07" db="EMBL/GenBank/DDBJ databases">
        <title>Phylogenomic reconstructions and comparative analyses of Kickxellomycotina fungi.</title>
        <authorList>
            <person name="Reynolds N.K."/>
            <person name="Stajich J.E."/>
            <person name="Barry K."/>
            <person name="Grigoriev I.V."/>
            <person name="Crous P."/>
            <person name="Smith M.E."/>
        </authorList>
    </citation>
    <scope>NUCLEOTIDE SEQUENCE</scope>
    <source>
        <strain evidence="2">NBRC 32514</strain>
    </source>
</reference>
<evidence type="ECO:0000313" key="2">
    <source>
        <dbReference type="EMBL" id="KAJ1722976.1"/>
    </source>
</evidence>
<dbReference type="EMBL" id="JANBOJ010000086">
    <property type="protein sequence ID" value="KAJ1722976.1"/>
    <property type="molecule type" value="Genomic_DNA"/>
</dbReference>
<feature type="domain" description="Cyclin N-terminal" evidence="1">
    <location>
        <begin position="85"/>
        <end position="186"/>
    </location>
</feature>
<gene>
    <name evidence="2" type="primary">PCL1_2</name>
    <name evidence="2" type="ORF">LPJ53_002642</name>
</gene>